<dbReference type="SUPFAM" id="SSF53756">
    <property type="entry name" value="UDP-Glycosyltransferase/glycogen phosphorylase"/>
    <property type="match status" value="1"/>
</dbReference>
<dbReference type="EMBL" id="PKMF04000068">
    <property type="protein sequence ID" value="KAK7853155.1"/>
    <property type="molecule type" value="Genomic_DNA"/>
</dbReference>
<proteinExistence type="predicted"/>
<protein>
    <submittedName>
        <fullName evidence="1">7-deoxyloganetin glucosyltransferase</fullName>
    </submittedName>
</protein>
<keyword evidence="2" id="KW-1185">Reference proteome</keyword>
<dbReference type="Gene3D" id="3.40.50.2000">
    <property type="entry name" value="Glycogen Phosphorylase B"/>
    <property type="match status" value="1"/>
</dbReference>
<gene>
    <name evidence="1" type="primary">UGT85A23_8</name>
    <name evidence="1" type="ORF">CFP56_036890</name>
</gene>
<dbReference type="Proteomes" id="UP000237347">
    <property type="component" value="Unassembled WGS sequence"/>
</dbReference>
<accession>A0AAW0LP45</accession>
<name>A0AAW0LP45_QUESU</name>
<reference evidence="1 2" key="1">
    <citation type="journal article" date="2018" name="Sci. Data">
        <title>The draft genome sequence of cork oak.</title>
        <authorList>
            <person name="Ramos A.M."/>
            <person name="Usie A."/>
            <person name="Barbosa P."/>
            <person name="Barros P.M."/>
            <person name="Capote T."/>
            <person name="Chaves I."/>
            <person name="Simoes F."/>
            <person name="Abreu I."/>
            <person name="Carrasquinho I."/>
            <person name="Faro C."/>
            <person name="Guimaraes J.B."/>
            <person name="Mendonca D."/>
            <person name="Nobrega F."/>
            <person name="Rodrigues L."/>
            <person name="Saibo N.J.M."/>
            <person name="Varela M.C."/>
            <person name="Egas C."/>
            <person name="Matos J."/>
            <person name="Miguel C.M."/>
            <person name="Oliveira M.M."/>
            <person name="Ricardo C.P."/>
            <person name="Goncalves S."/>
        </authorList>
    </citation>
    <scope>NUCLEOTIDE SEQUENCE [LARGE SCALE GENOMIC DNA]</scope>
    <source>
        <strain evidence="2">cv. HL8</strain>
    </source>
</reference>
<dbReference type="AlphaFoldDB" id="A0AAW0LP45"/>
<organism evidence="1 2">
    <name type="scientific">Quercus suber</name>
    <name type="common">Cork oak</name>
    <dbReference type="NCBI Taxonomy" id="58331"/>
    <lineage>
        <taxon>Eukaryota</taxon>
        <taxon>Viridiplantae</taxon>
        <taxon>Streptophyta</taxon>
        <taxon>Embryophyta</taxon>
        <taxon>Tracheophyta</taxon>
        <taxon>Spermatophyta</taxon>
        <taxon>Magnoliopsida</taxon>
        <taxon>eudicotyledons</taxon>
        <taxon>Gunneridae</taxon>
        <taxon>Pentapetalae</taxon>
        <taxon>rosids</taxon>
        <taxon>fabids</taxon>
        <taxon>Fagales</taxon>
        <taxon>Fagaceae</taxon>
        <taxon>Quercus</taxon>
    </lineage>
</organism>
<sequence length="117" mass="12646">MALAALVQLLPSSIPSSSSSVKDNLLHNFSRSSAIVGTTNTEFSHQRFLKSRGPNSLDDGFMPFTITAARELGIPIVMFFTIFACSLMGDMQLSTLKDKCIIPLKVERAPKASGLVI</sequence>
<evidence type="ECO:0000313" key="2">
    <source>
        <dbReference type="Proteomes" id="UP000237347"/>
    </source>
</evidence>
<evidence type="ECO:0000313" key="1">
    <source>
        <dbReference type="EMBL" id="KAK7853155.1"/>
    </source>
</evidence>
<comment type="caution">
    <text evidence="1">The sequence shown here is derived from an EMBL/GenBank/DDBJ whole genome shotgun (WGS) entry which is preliminary data.</text>
</comment>